<comment type="caution">
    <text evidence="3">The sequence shown here is derived from an EMBL/GenBank/DDBJ whole genome shotgun (WGS) entry which is preliminary data.</text>
</comment>
<dbReference type="Proteomes" id="UP000238137">
    <property type="component" value="Unassembled WGS sequence"/>
</dbReference>
<evidence type="ECO:0000256" key="1">
    <source>
        <dbReference type="SAM" id="Coils"/>
    </source>
</evidence>
<protein>
    <submittedName>
        <fullName evidence="3">Uncharacterized protein</fullName>
    </submittedName>
</protein>
<evidence type="ECO:0000313" key="3">
    <source>
        <dbReference type="EMBL" id="RNF32912.1"/>
    </source>
</evidence>
<gene>
    <name evidence="3" type="ORF">A7A09_019785</name>
</gene>
<dbReference type="AlphaFoldDB" id="A0A422QSX2"/>
<keyword evidence="4" id="KW-1185">Reference proteome</keyword>
<name>A0A422QSX2_9RHOB</name>
<accession>A0A422QSX2</accession>
<keyword evidence="1" id="KW-0175">Coiled coil</keyword>
<evidence type="ECO:0000313" key="4">
    <source>
        <dbReference type="Proteomes" id="UP000238137"/>
    </source>
</evidence>
<organism evidence="3 4">
    <name type="scientific">Paracoccus methylarcula</name>
    <dbReference type="NCBI Taxonomy" id="72022"/>
    <lineage>
        <taxon>Bacteria</taxon>
        <taxon>Pseudomonadati</taxon>
        <taxon>Pseudomonadota</taxon>
        <taxon>Alphaproteobacteria</taxon>
        <taxon>Rhodobacterales</taxon>
        <taxon>Paracoccaceae</taxon>
        <taxon>Paracoccus</taxon>
    </lineage>
</organism>
<dbReference type="EMBL" id="PXNQ02000016">
    <property type="protein sequence ID" value="RNF32912.1"/>
    <property type="molecule type" value="Genomic_DNA"/>
</dbReference>
<evidence type="ECO:0000256" key="2">
    <source>
        <dbReference type="SAM" id="MobiDB-lite"/>
    </source>
</evidence>
<sequence length="117" mass="12601">MDIVLQPLLIAASGGLAAFCVVLARRLQRLNDLENGLGGAIAVMVAEVDRLEHAIRKAREEAASASDSLAGQIELARKERALWDLHQTMDKAVGLGSRSNAHGPRRLRKRLPEAADA</sequence>
<reference evidence="3" key="1">
    <citation type="submission" date="2018-05" db="EMBL/GenBank/DDBJ databases">
        <title>Reclassification of Methylarcula marina and Methylarcula terricola as Paracoccus methylarcula sp.nov., comb.nov. and Paracoccus terricola comb.nov.</title>
        <authorList>
            <person name="Shmareva M.N."/>
            <person name="Doronina N.V."/>
            <person name="Vasilenko O.V."/>
            <person name="Tarlachkov S.V."/>
            <person name="Trotsenko Y.A."/>
        </authorList>
    </citation>
    <scope>NUCLEOTIDE SEQUENCE [LARGE SCALE GENOMIC DNA]</scope>
    <source>
        <strain evidence="3">VKM B-2159</strain>
    </source>
</reference>
<feature type="region of interest" description="Disordered" evidence="2">
    <location>
        <begin position="94"/>
        <end position="117"/>
    </location>
</feature>
<proteinExistence type="predicted"/>
<feature type="coiled-coil region" evidence="1">
    <location>
        <begin position="41"/>
        <end position="68"/>
    </location>
</feature>